<evidence type="ECO:0000313" key="11">
    <source>
        <dbReference type="EMBL" id="CAB3266298.1"/>
    </source>
</evidence>
<feature type="region of interest" description="Disordered" evidence="10">
    <location>
        <begin position="257"/>
        <end position="283"/>
    </location>
</feature>
<dbReference type="GO" id="GO:0032217">
    <property type="term" value="F:riboflavin transmembrane transporter activity"/>
    <property type="evidence" value="ECO:0007669"/>
    <property type="project" value="UniProtKB-UniRule"/>
</dbReference>
<comment type="catalytic activity">
    <reaction evidence="1 9">
        <text>riboflavin(in) = riboflavin(out)</text>
        <dbReference type="Rhea" id="RHEA:35015"/>
        <dbReference type="ChEBI" id="CHEBI:57986"/>
    </reaction>
</comment>
<feature type="transmembrane region" description="Helical" evidence="9">
    <location>
        <begin position="141"/>
        <end position="162"/>
    </location>
</feature>
<evidence type="ECO:0000256" key="3">
    <source>
        <dbReference type="ARBA" id="ARBA00006366"/>
    </source>
</evidence>
<feature type="transmembrane region" description="Helical" evidence="9">
    <location>
        <begin position="44"/>
        <end position="65"/>
    </location>
</feature>
<feature type="transmembrane region" description="Helical" evidence="9">
    <location>
        <begin position="199"/>
        <end position="219"/>
    </location>
</feature>
<evidence type="ECO:0000256" key="6">
    <source>
        <dbReference type="ARBA" id="ARBA00022692"/>
    </source>
</evidence>
<protein>
    <recommendedName>
        <fullName evidence="9">Riboflavin transporter</fullName>
    </recommendedName>
</protein>
<feature type="transmembrane region" description="Helical" evidence="9">
    <location>
        <begin position="110"/>
        <end position="134"/>
    </location>
</feature>
<evidence type="ECO:0000256" key="10">
    <source>
        <dbReference type="SAM" id="MobiDB-lite"/>
    </source>
</evidence>
<evidence type="ECO:0000256" key="2">
    <source>
        <dbReference type="ARBA" id="ARBA00004651"/>
    </source>
</evidence>
<keyword evidence="4 9" id="KW-0813">Transport</keyword>
<dbReference type="GO" id="GO:0005886">
    <property type="term" value="C:plasma membrane"/>
    <property type="evidence" value="ECO:0007669"/>
    <property type="project" value="UniProtKB-SubCell"/>
</dbReference>
<dbReference type="AlphaFoldDB" id="A0A6F9DTE7"/>
<gene>
    <name evidence="11" type="primary">Slc52a3</name>
</gene>
<comment type="subcellular location">
    <subcellularLocation>
        <location evidence="2 9">Cell membrane</location>
        <topology evidence="2 9">Multi-pass membrane protein</topology>
    </subcellularLocation>
</comment>
<evidence type="ECO:0000256" key="7">
    <source>
        <dbReference type="ARBA" id="ARBA00022989"/>
    </source>
</evidence>
<evidence type="ECO:0000256" key="8">
    <source>
        <dbReference type="ARBA" id="ARBA00023136"/>
    </source>
</evidence>
<feature type="transmembrane region" description="Helical" evidence="9">
    <location>
        <begin position="393"/>
        <end position="417"/>
    </location>
</feature>
<dbReference type="InterPro" id="IPR009357">
    <property type="entry name" value="Riboflavin_transptr"/>
</dbReference>
<sequence length="467" mass="51118">MITSDTLLVHMLVLMFGSGAWIAVNGVWVELPAIVSQAPESWGLPAYLTVISQFGNLGPLIVMIMQIWFSKYYNQNAMIYSITSIGTLGCLLLCFFWNSTAYIGGVEHSVALFALWFVLSFVDCSSSVTFLPFITIFPSPFLTTYFMGEGLSGLFPSIFALAQGTGNSQCLNVSFFNETTNTTQYKIEVKYTDPRFSEAVFFGLLCIMMALCSIAFVLLNHLPIAKRLHVTPEDKYKSGFSAEEERGTAFYHSIELEDSSNSLSDNSRSKPPEPSNGNIEETPSHVVLNEQKKLSPTDYVYLLSIIFCINGLSNGILPSVSSYTALPYGEVPYHLATSLGNMANPLACFIAFFLPMHSFIGIGFMAIGSAGFASYLLFLALKSPCPVLVNETGGAVLMVLCQILFVGCASYVKVSIAQIFRHQGHKKSLVWYGGIVQAGSLTGALIMFPLVNVYYLFQSGIPCETCT</sequence>
<comment type="function">
    <text evidence="9">Plasma membrane transporter mediating the uptake by cells of the water soluble vitamin B2/riboflavin that plays a key role in biochemical oxidation-reduction reactions of the carbohydrate, lipid, and amino acid metabolism.</text>
</comment>
<evidence type="ECO:0000256" key="1">
    <source>
        <dbReference type="ARBA" id="ARBA00000215"/>
    </source>
</evidence>
<dbReference type="PANTHER" id="PTHR12929:SF10">
    <property type="entry name" value="RIBOFLAVIN TRANSPORTER"/>
    <property type="match status" value="1"/>
</dbReference>
<evidence type="ECO:0000256" key="4">
    <source>
        <dbReference type="ARBA" id="ARBA00022448"/>
    </source>
</evidence>
<dbReference type="SUPFAM" id="SSF103473">
    <property type="entry name" value="MFS general substrate transporter"/>
    <property type="match status" value="1"/>
</dbReference>
<evidence type="ECO:0000256" key="5">
    <source>
        <dbReference type="ARBA" id="ARBA00022475"/>
    </source>
</evidence>
<reference evidence="11" key="1">
    <citation type="submission" date="2020-04" db="EMBL/GenBank/DDBJ databases">
        <authorList>
            <person name="Neveu A P."/>
        </authorList>
    </citation>
    <scope>NUCLEOTIDE SEQUENCE</scope>
    <source>
        <tissue evidence="11">Whole embryo</tissue>
    </source>
</reference>
<feature type="transmembrane region" description="Helical" evidence="9">
    <location>
        <begin position="429"/>
        <end position="457"/>
    </location>
</feature>
<dbReference type="InterPro" id="IPR036259">
    <property type="entry name" value="MFS_trans_sf"/>
</dbReference>
<dbReference type="Pfam" id="PF06237">
    <property type="entry name" value="SLC52_ribofla_tr"/>
    <property type="match status" value="1"/>
</dbReference>
<feature type="transmembrane region" description="Helical" evidence="9">
    <location>
        <begin position="299"/>
        <end position="321"/>
    </location>
</feature>
<feature type="transmembrane region" description="Helical" evidence="9">
    <location>
        <begin position="361"/>
        <end position="381"/>
    </location>
</feature>
<feature type="transmembrane region" description="Helical" evidence="9">
    <location>
        <begin position="7"/>
        <end position="24"/>
    </location>
</feature>
<evidence type="ECO:0000256" key="9">
    <source>
        <dbReference type="RuleBase" id="RU368035"/>
    </source>
</evidence>
<accession>A0A6F9DTE7</accession>
<keyword evidence="8 9" id="KW-0472">Membrane</keyword>
<keyword evidence="7 9" id="KW-1133">Transmembrane helix</keyword>
<proteinExistence type="evidence at transcript level"/>
<comment type="similarity">
    <text evidence="3 9">Belongs to the riboflavin transporter family.</text>
</comment>
<keyword evidence="6 9" id="KW-0812">Transmembrane</keyword>
<dbReference type="PANTHER" id="PTHR12929">
    <property type="entry name" value="SOLUTE CARRIER FAMILY 52"/>
    <property type="match status" value="1"/>
</dbReference>
<name>A0A6F9DTE7_9ASCI</name>
<feature type="transmembrane region" description="Helical" evidence="9">
    <location>
        <begin position="77"/>
        <end position="98"/>
    </location>
</feature>
<organism evidence="11">
    <name type="scientific">Phallusia mammillata</name>
    <dbReference type="NCBI Taxonomy" id="59560"/>
    <lineage>
        <taxon>Eukaryota</taxon>
        <taxon>Metazoa</taxon>
        <taxon>Chordata</taxon>
        <taxon>Tunicata</taxon>
        <taxon>Ascidiacea</taxon>
        <taxon>Phlebobranchia</taxon>
        <taxon>Ascidiidae</taxon>
        <taxon>Phallusia</taxon>
    </lineage>
</organism>
<feature type="transmembrane region" description="Helical" evidence="9">
    <location>
        <begin position="333"/>
        <end position="354"/>
    </location>
</feature>
<keyword evidence="5 9" id="KW-1003">Cell membrane</keyword>
<dbReference type="EMBL" id="LR790436">
    <property type="protein sequence ID" value="CAB3266298.1"/>
    <property type="molecule type" value="mRNA"/>
</dbReference>